<feature type="coiled-coil region" evidence="7">
    <location>
        <begin position="232"/>
        <end position="259"/>
    </location>
</feature>
<keyword evidence="7" id="KW-0175">Coiled coil</keyword>
<comment type="subunit">
    <text evidence="6">The 20S proteasome core is composed of 28 subunits that are arranged in four stacked rings, resulting in a barrel-shaped structure. The two end rings are each formed by seven alpha subunits, and the two central rings are each formed by seven beta subunits.</text>
</comment>
<evidence type="ECO:0000256" key="4">
    <source>
        <dbReference type="ARBA" id="ARBA00023242"/>
    </source>
</evidence>
<dbReference type="PROSITE" id="PS00388">
    <property type="entry name" value="PROTEASOME_ALPHA_1"/>
    <property type="match status" value="1"/>
</dbReference>
<dbReference type="InterPro" id="IPR050115">
    <property type="entry name" value="Proteasome_alpha"/>
</dbReference>
<dbReference type="InterPro" id="IPR001353">
    <property type="entry name" value="Proteasome_sua/b"/>
</dbReference>
<evidence type="ECO:0000256" key="3">
    <source>
        <dbReference type="ARBA" id="ARBA00022942"/>
    </source>
</evidence>
<comment type="subcellular location">
    <subcellularLocation>
        <location evidence="6">Cytoplasm</location>
    </subcellularLocation>
    <subcellularLocation>
        <location evidence="6">Nucleus</location>
    </subcellularLocation>
</comment>
<sequence>MARRYDTRTTIFSPEGRLYQVEYAMEAISHAGTCLGILAKDGILLAAEKRNINKLLDEVVFSEKIYQLNENMVCSVAGITSDANVLTGELRMIAQRYLLQYGESIPCEQLVSWLCDVKQAYTQYGGKRPFGVSILYMGWDKYYGYQLYQSDPSGNYGGWKATCIGNNSAAAVSNLKQEYKENETTLKDAQALAIKVLSKTLDMAKLTPEKVEMATLVHNESSKKTEIRILPAKEVEALISAYEKEQAEEEAKKKAAQAAAQSGHLYLFLANGQKFIFSVEKYFKPSQNMNFRLG</sequence>
<keyword evidence="11" id="KW-1185">Reference proteome</keyword>
<dbReference type="Gene3D" id="3.60.20.10">
    <property type="entry name" value="Glutamine Phosphoribosylpyrophosphate, subunit 1, domain 1"/>
    <property type="match status" value="1"/>
</dbReference>
<dbReference type="SUPFAM" id="SSF56235">
    <property type="entry name" value="N-terminal nucleophile aminohydrolases (Ntn hydrolases)"/>
    <property type="match status" value="1"/>
</dbReference>
<dbReference type="InterPro" id="IPR000426">
    <property type="entry name" value="Proteasome_asu_N"/>
</dbReference>
<dbReference type="NCBIfam" id="NF003075">
    <property type="entry name" value="PRK03996.1"/>
    <property type="match status" value="1"/>
</dbReference>
<dbReference type="CTD" id="8229632"/>
<dbReference type="InterPro" id="IPR029055">
    <property type="entry name" value="Ntn_hydrolases_N"/>
</dbReference>
<dbReference type="EMBL" id="DS235274">
    <property type="protein sequence ID" value="EEB14269.1"/>
    <property type="molecule type" value="Genomic_DNA"/>
</dbReference>
<dbReference type="FunCoup" id="E0VLL3">
    <property type="interactions" value="1844"/>
</dbReference>
<dbReference type="InterPro" id="IPR023332">
    <property type="entry name" value="Proteasome_alpha-type"/>
</dbReference>
<evidence type="ECO:0000256" key="2">
    <source>
        <dbReference type="ARBA" id="ARBA00022490"/>
    </source>
</evidence>
<dbReference type="GO" id="GO:0005737">
    <property type="term" value="C:cytoplasm"/>
    <property type="evidence" value="ECO:0007669"/>
    <property type="project" value="UniProtKB-SubCell"/>
</dbReference>
<dbReference type="PANTHER" id="PTHR11599">
    <property type="entry name" value="PROTEASOME SUBUNIT ALPHA/BETA"/>
    <property type="match status" value="1"/>
</dbReference>
<dbReference type="HOGENOM" id="CLU_035750_4_3_1"/>
<dbReference type="Pfam" id="PF00227">
    <property type="entry name" value="Proteasome"/>
    <property type="match status" value="1"/>
</dbReference>
<dbReference type="Pfam" id="PF10584">
    <property type="entry name" value="Proteasome_A_N"/>
    <property type="match status" value="1"/>
</dbReference>
<dbReference type="AlphaFoldDB" id="E0VLL3"/>
<dbReference type="OrthoDB" id="431557at2759"/>
<dbReference type="EnsemblMetazoa" id="PHUM289640-RA">
    <property type="protein sequence ID" value="PHUM289640-PA"/>
    <property type="gene ID" value="PHUM289640"/>
</dbReference>
<evidence type="ECO:0000313" key="11">
    <source>
        <dbReference type="Proteomes" id="UP000009046"/>
    </source>
</evidence>
<evidence type="ECO:0000256" key="5">
    <source>
        <dbReference type="PROSITE-ProRule" id="PRU00808"/>
    </source>
</evidence>
<dbReference type="RefSeq" id="XP_002427007.1">
    <property type="nucleotide sequence ID" value="XM_002426962.1"/>
</dbReference>
<keyword evidence="9" id="KW-0378">Hydrolase</keyword>
<dbReference type="PROSITE" id="PS51475">
    <property type="entry name" value="PROTEASOME_ALPHA_2"/>
    <property type="match status" value="1"/>
</dbReference>
<evidence type="ECO:0000259" key="8">
    <source>
        <dbReference type="PROSITE" id="PS00388"/>
    </source>
</evidence>
<gene>
    <name evidence="10" type="primary">8229632</name>
    <name evidence="9" type="ORF">Phum_PHUM289640</name>
</gene>
<keyword evidence="2 6" id="KW-0963">Cytoplasm</keyword>
<dbReference type="eggNOG" id="KOG0178">
    <property type="taxonomic scope" value="Eukaryota"/>
</dbReference>
<dbReference type="InterPro" id="IPR016050">
    <property type="entry name" value="Proteasome_bsu_CS"/>
</dbReference>
<comment type="function">
    <text evidence="1">The proteasome is a multicatalytic proteinase complex which is characterized by its ability to cleave peptides with Arg, Phe, Tyr, Leu, and Glu adjacent to the leaving group at neutral or slightly basic pH. The proteasome has an ATP-dependent proteolytic activity.</text>
</comment>
<proteinExistence type="inferred from homology"/>
<dbReference type="EMBL" id="AAZO01003363">
    <property type="status" value="NOT_ANNOTATED_CDS"/>
    <property type="molecule type" value="Genomic_DNA"/>
</dbReference>
<evidence type="ECO:0000256" key="7">
    <source>
        <dbReference type="SAM" id="Coils"/>
    </source>
</evidence>
<reference evidence="10" key="3">
    <citation type="submission" date="2021-02" db="UniProtKB">
        <authorList>
            <consortium name="EnsemblMetazoa"/>
        </authorList>
    </citation>
    <scope>IDENTIFICATION</scope>
    <source>
        <strain evidence="10">USDA</strain>
    </source>
</reference>
<dbReference type="OMA" id="YVLNDNM"/>
<dbReference type="CDD" id="cd03752">
    <property type="entry name" value="proteasome_alpha_type_4"/>
    <property type="match status" value="1"/>
</dbReference>
<evidence type="ECO:0000313" key="9">
    <source>
        <dbReference type="EMBL" id="EEB14269.1"/>
    </source>
</evidence>
<dbReference type="KEGG" id="phu:Phum_PHUM289640"/>
<dbReference type="VEuPathDB" id="VectorBase:PHUM289640"/>
<evidence type="ECO:0000256" key="6">
    <source>
        <dbReference type="RuleBase" id="RU000551"/>
    </source>
</evidence>
<keyword evidence="4 6" id="KW-0539">Nucleus</keyword>
<reference evidence="9" key="2">
    <citation type="submission" date="2007-04" db="EMBL/GenBank/DDBJ databases">
        <title>The genome of the human body louse.</title>
        <authorList>
            <consortium name="The Human Body Louse Genome Consortium"/>
            <person name="Kirkness E."/>
            <person name="Walenz B."/>
            <person name="Hass B."/>
            <person name="Bruggner R."/>
            <person name="Strausberg R."/>
        </authorList>
    </citation>
    <scope>NUCLEOTIDE SEQUENCE</scope>
    <source>
        <strain evidence="9">USDA</strain>
    </source>
</reference>
<protein>
    <recommendedName>
        <fullName evidence="6">Proteasome subunit alpha type</fullName>
    </recommendedName>
</protein>
<evidence type="ECO:0000313" key="10">
    <source>
        <dbReference type="EnsemblMetazoa" id="PHUM289640-PA"/>
    </source>
</evidence>
<comment type="similarity">
    <text evidence="5 6">Belongs to the peptidase T1A family.</text>
</comment>
<organism>
    <name type="scientific">Pediculus humanus subsp. corporis</name>
    <name type="common">Body louse</name>
    <dbReference type="NCBI Taxonomy" id="121224"/>
    <lineage>
        <taxon>Eukaryota</taxon>
        <taxon>Metazoa</taxon>
        <taxon>Ecdysozoa</taxon>
        <taxon>Arthropoda</taxon>
        <taxon>Hexapoda</taxon>
        <taxon>Insecta</taxon>
        <taxon>Pterygota</taxon>
        <taxon>Neoptera</taxon>
        <taxon>Paraneoptera</taxon>
        <taxon>Psocodea</taxon>
        <taxon>Troctomorpha</taxon>
        <taxon>Phthiraptera</taxon>
        <taxon>Anoplura</taxon>
        <taxon>Pediculidae</taxon>
        <taxon>Pediculus</taxon>
    </lineage>
</organism>
<keyword evidence="3 5" id="KW-0647">Proteasome</keyword>
<feature type="domain" description="Proteasome alpha-type subunits" evidence="8">
    <location>
        <begin position="5"/>
        <end position="27"/>
    </location>
</feature>
<dbReference type="GO" id="GO:0016787">
    <property type="term" value="F:hydrolase activity"/>
    <property type="evidence" value="ECO:0007669"/>
    <property type="project" value="UniProtKB-KW"/>
</dbReference>
<dbReference type="InParanoid" id="E0VLL3"/>
<dbReference type="SMART" id="SM00948">
    <property type="entry name" value="Proteasome_A_N"/>
    <property type="match status" value="1"/>
</dbReference>
<dbReference type="STRING" id="121224.E0VLL3"/>
<dbReference type="GO" id="GO:0019773">
    <property type="term" value="C:proteasome core complex, alpha-subunit complex"/>
    <property type="evidence" value="ECO:0007669"/>
    <property type="project" value="UniProtKB-UniRule"/>
</dbReference>
<name>E0VLL3_PEDHC</name>
<dbReference type="GeneID" id="8229632"/>
<dbReference type="GO" id="GO:0006511">
    <property type="term" value="P:ubiquitin-dependent protein catabolic process"/>
    <property type="evidence" value="ECO:0007669"/>
    <property type="project" value="InterPro"/>
</dbReference>
<reference evidence="9" key="1">
    <citation type="submission" date="2007-04" db="EMBL/GenBank/DDBJ databases">
        <title>Annotation of Pediculus humanus corporis strain USDA.</title>
        <authorList>
            <person name="Kirkness E."/>
            <person name="Hannick L."/>
            <person name="Hass B."/>
            <person name="Bruggner R."/>
            <person name="Lawson D."/>
            <person name="Bidwell S."/>
            <person name="Joardar V."/>
            <person name="Caler E."/>
            <person name="Walenz B."/>
            <person name="Inman J."/>
            <person name="Schobel S."/>
            <person name="Galinsky K."/>
            <person name="Amedeo P."/>
            <person name="Strausberg R."/>
        </authorList>
    </citation>
    <scope>NUCLEOTIDE SEQUENCE</scope>
    <source>
        <strain evidence="9">USDA</strain>
    </source>
</reference>
<accession>E0VLL3</accession>
<evidence type="ECO:0000256" key="1">
    <source>
        <dbReference type="ARBA" id="ARBA00002000"/>
    </source>
</evidence>
<dbReference type="GO" id="GO:0005634">
    <property type="term" value="C:nucleus"/>
    <property type="evidence" value="ECO:0007669"/>
    <property type="project" value="UniProtKB-SubCell"/>
</dbReference>
<dbReference type="Proteomes" id="UP000009046">
    <property type="component" value="Unassembled WGS sequence"/>
</dbReference>
<dbReference type="PROSITE" id="PS00854">
    <property type="entry name" value="PROTEASOME_BETA_1"/>
    <property type="match status" value="1"/>
</dbReference>
<dbReference type="FunFam" id="3.60.20.10:FF:000022">
    <property type="entry name" value="Proteasome subunit alpha type"/>
    <property type="match status" value="1"/>
</dbReference>